<dbReference type="InterPro" id="IPR044788">
    <property type="entry name" value="X8_dom_prot"/>
</dbReference>
<dbReference type="GO" id="GO:0004673">
    <property type="term" value="F:protein histidine kinase activity"/>
    <property type="evidence" value="ECO:0007669"/>
    <property type="project" value="UniProtKB-EC"/>
</dbReference>
<evidence type="ECO:0000256" key="1">
    <source>
        <dbReference type="ARBA" id="ARBA00022729"/>
    </source>
</evidence>
<dbReference type="SMART" id="SM00768">
    <property type="entry name" value="X8"/>
    <property type="match status" value="1"/>
</dbReference>
<dbReference type="Pfam" id="PF07983">
    <property type="entry name" value="X8"/>
    <property type="match status" value="1"/>
</dbReference>
<dbReference type="Gene3D" id="1.20.58.1040">
    <property type="match status" value="1"/>
</dbReference>
<feature type="domain" description="X8" evidence="2">
    <location>
        <begin position="162"/>
        <end position="241"/>
    </location>
</feature>
<proteinExistence type="predicted"/>
<keyword evidence="4" id="KW-1185">Reference proteome</keyword>
<sequence length="242" mass="26325">MQKKHILGVSVFLLSKSGDLGSSFLAFKELRAKNFVSWTSLILAFANHGCGHQALQSLSLVFYLFVATMLKSDAAFFQNREREEGDEDQGEVAGEDGGAGAVEEVVVEKGEVEIEERVGKEVALKDRCPDALVGAPAGLGVGGDRLGRCSMDIGMKRRVARTWCIANPTVNHDYLQKDMDVLCDVVDCRSIKPGGSCYEPNDVVSHASVVFNLYYKFHASQSNTCNFGGDAMLTVIDPCKFT</sequence>
<dbReference type="Proteomes" id="UP000236161">
    <property type="component" value="Unassembled WGS sequence"/>
</dbReference>
<dbReference type="STRING" id="1088818.A0A2I0B2V7"/>
<dbReference type="OrthoDB" id="1928574at2759"/>
<evidence type="ECO:0000313" key="4">
    <source>
        <dbReference type="Proteomes" id="UP000236161"/>
    </source>
</evidence>
<dbReference type="EMBL" id="KZ451919">
    <property type="protein sequence ID" value="PKA62121.1"/>
    <property type="molecule type" value="Genomic_DNA"/>
</dbReference>
<dbReference type="PANTHER" id="PTHR31044">
    <property type="entry name" value="BETA-1,3 GLUCANASE"/>
    <property type="match status" value="1"/>
</dbReference>
<keyword evidence="1" id="KW-0732">Signal</keyword>
<dbReference type="PANTHER" id="PTHR31044:SF52">
    <property type="entry name" value="OS01G0631500 PROTEIN"/>
    <property type="match status" value="1"/>
</dbReference>
<dbReference type="AlphaFoldDB" id="A0A2I0B2V7"/>
<gene>
    <name evidence="3" type="primary">OLE9</name>
    <name evidence="3" type="ORF">AXF42_Ash015005</name>
</gene>
<keyword evidence="3" id="KW-0808">Transferase</keyword>
<name>A0A2I0B2V7_9ASPA</name>
<protein>
    <submittedName>
        <fullName evidence="3">Glucan endo-1,3-beta-D-glucosidase</fullName>
        <ecNumber evidence="3">2.7.13.3</ecNumber>
    </submittedName>
</protein>
<reference evidence="3 4" key="1">
    <citation type="journal article" date="2017" name="Nature">
        <title>The Apostasia genome and the evolution of orchids.</title>
        <authorList>
            <person name="Zhang G.Q."/>
            <person name="Liu K.W."/>
            <person name="Li Z."/>
            <person name="Lohaus R."/>
            <person name="Hsiao Y.Y."/>
            <person name="Niu S.C."/>
            <person name="Wang J.Y."/>
            <person name="Lin Y.C."/>
            <person name="Xu Q."/>
            <person name="Chen L.J."/>
            <person name="Yoshida K."/>
            <person name="Fujiwara S."/>
            <person name="Wang Z.W."/>
            <person name="Zhang Y.Q."/>
            <person name="Mitsuda N."/>
            <person name="Wang M."/>
            <person name="Liu G.H."/>
            <person name="Pecoraro L."/>
            <person name="Huang H.X."/>
            <person name="Xiao X.J."/>
            <person name="Lin M."/>
            <person name="Wu X.Y."/>
            <person name="Wu W.L."/>
            <person name="Chen Y.Y."/>
            <person name="Chang S.B."/>
            <person name="Sakamoto S."/>
            <person name="Ohme-Takagi M."/>
            <person name="Yagi M."/>
            <person name="Zeng S.J."/>
            <person name="Shen C.Y."/>
            <person name="Yeh C.M."/>
            <person name="Luo Y.B."/>
            <person name="Tsai W.C."/>
            <person name="Van de Peer Y."/>
            <person name="Liu Z.J."/>
        </authorList>
    </citation>
    <scope>NUCLEOTIDE SEQUENCE [LARGE SCALE GENOMIC DNA]</scope>
    <source>
        <strain evidence="4">cv. Shenzhen</strain>
        <tissue evidence="3">Stem</tissue>
    </source>
</reference>
<organism evidence="3 4">
    <name type="scientific">Apostasia shenzhenica</name>
    <dbReference type="NCBI Taxonomy" id="1088818"/>
    <lineage>
        <taxon>Eukaryota</taxon>
        <taxon>Viridiplantae</taxon>
        <taxon>Streptophyta</taxon>
        <taxon>Embryophyta</taxon>
        <taxon>Tracheophyta</taxon>
        <taxon>Spermatophyta</taxon>
        <taxon>Magnoliopsida</taxon>
        <taxon>Liliopsida</taxon>
        <taxon>Asparagales</taxon>
        <taxon>Orchidaceae</taxon>
        <taxon>Apostasioideae</taxon>
        <taxon>Apostasia</taxon>
    </lineage>
</organism>
<evidence type="ECO:0000259" key="2">
    <source>
        <dbReference type="SMART" id="SM00768"/>
    </source>
</evidence>
<accession>A0A2I0B2V7</accession>
<dbReference type="InterPro" id="IPR012946">
    <property type="entry name" value="X8"/>
</dbReference>
<evidence type="ECO:0000313" key="3">
    <source>
        <dbReference type="EMBL" id="PKA62121.1"/>
    </source>
</evidence>
<dbReference type="EC" id="2.7.13.3" evidence="3"/>
<dbReference type="GO" id="GO:0009506">
    <property type="term" value="C:plasmodesma"/>
    <property type="evidence" value="ECO:0007669"/>
    <property type="project" value="UniProtKB-ARBA"/>
</dbReference>